<gene>
    <name evidence="3" type="ORF">QO010_000187</name>
</gene>
<name>A0ABU0IKG2_9CAUL</name>
<comment type="caution">
    <text evidence="3">The sequence shown here is derived from an EMBL/GenBank/DDBJ whole genome shotgun (WGS) entry which is preliminary data.</text>
</comment>
<sequence>MRRLAILTVLLLAACGPAPPTAAPEGPLFAAKDADGAPPVRDGLWLSDGPVCEVDAAQSAYDWPACARWFVLENGERRVFTPSAGDRTKGTWLRERWIVAAGEPRIIQSAGITAEGKPVWGYQAMSPIATDAQGRITSLQTWNIDCSPPTKQDLRNHWLHEHPEKAGEDLATKPEPEPDEPVRYPGYDPLCQPRTQAVVRGAAAGSRTLAVRTVWRWVRETP</sequence>
<feature type="signal peptide" evidence="2">
    <location>
        <begin position="1"/>
        <end position="22"/>
    </location>
</feature>
<proteinExistence type="predicted"/>
<dbReference type="RefSeq" id="WP_307344749.1">
    <property type="nucleotide sequence ID" value="NZ_JAUSVS010000001.1"/>
</dbReference>
<feature type="region of interest" description="Disordered" evidence="1">
    <location>
        <begin position="162"/>
        <end position="181"/>
    </location>
</feature>
<evidence type="ECO:0008006" key="5">
    <source>
        <dbReference type="Google" id="ProtNLM"/>
    </source>
</evidence>
<feature type="chain" id="PRO_5045842335" description="Lipoprotein" evidence="2">
    <location>
        <begin position="23"/>
        <end position="222"/>
    </location>
</feature>
<evidence type="ECO:0000313" key="4">
    <source>
        <dbReference type="Proteomes" id="UP001228905"/>
    </source>
</evidence>
<evidence type="ECO:0000313" key="3">
    <source>
        <dbReference type="EMBL" id="MDQ0462439.1"/>
    </source>
</evidence>
<dbReference type="Proteomes" id="UP001228905">
    <property type="component" value="Unassembled WGS sequence"/>
</dbReference>
<dbReference type="EMBL" id="JAUSVS010000001">
    <property type="protein sequence ID" value="MDQ0462439.1"/>
    <property type="molecule type" value="Genomic_DNA"/>
</dbReference>
<evidence type="ECO:0000256" key="2">
    <source>
        <dbReference type="SAM" id="SignalP"/>
    </source>
</evidence>
<evidence type="ECO:0000256" key="1">
    <source>
        <dbReference type="SAM" id="MobiDB-lite"/>
    </source>
</evidence>
<organism evidence="3 4">
    <name type="scientific">Caulobacter ginsengisoli</name>
    <dbReference type="NCBI Taxonomy" id="400775"/>
    <lineage>
        <taxon>Bacteria</taxon>
        <taxon>Pseudomonadati</taxon>
        <taxon>Pseudomonadota</taxon>
        <taxon>Alphaproteobacteria</taxon>
        <taxon>Caulobacterales</taxon>
        <taxon>Caulobacteraceae</taxon>
        <taxon>Caulobacter</taxon>
    </lineage>
</organism>
<accession>A0ABU0IKG2</accession>
<protein>
    <recommendedName>
        <fullName evidence="5">Lipoprotein</fullName>
    </recommendedName>
</protein>
<dbReference type="PROSITE" id="PS51257">
    <property type="entry name" value="PROKAR_LIPOPROTEIN"/>
    <property type="match status" value="1"/>
</dbReference>
<keyword evidence="4" id="KW-1185">Reference proteome</keyword>
<reference evidence="3 4" key="1">
    <citation type="submission" date="2023-07" db="EMBL/GenBank/DDBJ databases">
        <title>Genomic Encyclopedia of Type Strains, Phase IV (KMG-IV): sequencing the most valuable type-strain genomes for metagenomic binning, comparative biology and taxonomic classification.</title>
        <authorList>
            <person name="Goeker M."/>
        </authorList>
    </citation>
    <scope>NUCLEOTIDE SEQUENCE [LARGE SCALE GENOMIC DNA]</scope>
    <source>
        <strain evidence="3 4">DSM 18695</strain>
    </source>
</reference>
<keyword evidence="2" id="KW-0732">Signal</keyword>